<dbReference type="InterPro" id="IPR005467">
    <property type="entry name" value="His_kinase_dom"/>
</dbReference>
<dbReference type="InterPro" id="IPR011006">
    <property type="entry name" value="CheY-like_superfamily"/>
</dbReference>
<evidence type="ECO:0000256" key="8">
    <source>
        <dbReference type="ARBA" id="ARBA00022777"/>
    </source>
</evidence>
<name>A0A974NFI1_9GAMM</name>
<sequence>MLWHICIIITALVIYTVLLYGSNIYGSSRSSSLSPTPRKLLYSLSFTVYGSGWIYLGITESGNKHLWDFLPLFIGPIFIFVFFHRVLVKILVISQQENVTSVPDFIAKRYGNCKPLAIIVAMLCLVAFIPYITLQLKATITIIYVFFEQSTNYSFSTQNYLVLIILLIFAFLIITIAGKQGNIIEGQYKSLLFTSTVGALLKILAFISVAILACYLLASGINNTGQPFDLELFKQVFQTHKLNPTELVLQTMIIMMAIVCITYLFQTGVTKAQKPKDLDSARWIFSLYLLIMALCVIPIIMAGFLLHDKVGEQYWLITIPIYGSSNLLILLVLLGGFSATVGSTIICCFSLSRIISNRVFLNSQSSLSNFSVQQLQRFRWMCSILILALATACYLCLSPNNSLSDIGWISFAGIVQLSPAMVGALYWKAANKQGVLAGLITGTAIWCYTLMLPLLLQQDISNFTINSLLAWLQYLLPIKLSYITFCTVLALLVNFTLFVFFSLISKKRVTEHWQATKFINQNINIDDSTLVVKLEDLIALTARFIGERNTLELFESFAEKQQLSFDLASNADPEWIYYTEHVLAERLGSSTARAMVKSAIEGHEMQMEDVLLIVDEASEVLRFNRSLLQGALEHITQGISVIDKSLHLVAWNQRYIDLFEYPEGLIQIGRPIGDIIYYNAKRGMCGTNNPEEAVVTRLKWLSFGTPHKSERVFPNGRVIEIIGNPMPGGGFVTSFTDITAYRQAERTLQEINEHLEQRVNKRTKELSKLNTALIKAKSNAEQANESKTRFLAAVSHDLMQPLNAARLFASSLTQEHLPATAKELIHHLESSLHSAEELISDLLDISRLESGRITPKNETIALNDLFKTLNTELSALAPEDITFKVHPCSLFIRSDSKLLRRIIQNFLTNAFRYGEGRVVLGAKRVKGHVRIEVWDQGKGIPEDKQKIIFEEFKRLDSHQTRAEKGLGLGLAIADGFCKLLDHPITVRSWLDKGTVFSVTVPIEETPIVLDTAQIDEILAPVANTPKPSAVTVLCVDNEDTILTGMKTLLTRWDCIVKTARNQQECYEILAEGFKPQLLLVDYHLDHGHIGTELIKWLREQLNDPKLPAIIISADNSQELAEELQKAGLDFIKKPIKPAQLRALISLHVTLK</sequence>
<evidence type="ECO:0000256" key="7">
    <source>
        <dbReference type="ARBA" id="ARBA00022692"/>
    </source>
</evidence>
<keyword evidence="5 11" id="KW-0597">Phosphoprotein</keyword>
<dbReference type="KEGG" id="eaz:JHT90_14900"/>
<dbReference type="Gene3D" id="3.30.450.20">
    <property type="entry name" value="PAS domain"/>
    <property type="match status" value="1"/>
</dbReference>
<feature type="transmembrane region" description="Helical" evidence="13">
    <location>
        <begin position="406"/>
        <end position="427"/>
    </location>
</feature>
<protein>
    <recommendedName>
        <fullName evidence="4">histidine kinase</fullName>
        <ecNumber evidence="4">2.7.13.3</ecNumber>
    </recommendedName>
</protein>
<dbReference type="InterPro" id="IPR036097">
    <property type="entry name" value="HisK_dim/P_sf"/>
</dbReference>
<feature type="modified residue" description="4-aspartylphosphate" evidence="11">
    <location>
        <position position="1081"/>
    </location>
</feature>
<keyword evidence="12" id="KW-0175">Coiled coil</keyword>
<feature type="transmembrane region" description="Helical" evidence="13">
    <location>
        <begin position="285"/>
        <end position="307"/>
    </location>
</feature>
<feature type="domain" description="Histidine kinase" evidence="14">
    <location>
        <begin position="793"/>
        <end position="1004"/>
    </location>
</feature>
<dbReference type="CDD" id="cd00075">
    <property type="entry name" value="HATPase"/>
    <property type="match status" value="1"/>
</dbReference>
<keyword evidence="9 13" id="KW-1133">Transmembrane helix</keyword>
<dbReference type="SUPFAM" id="SSF55785">
    <property type="entry name" value="PYP-like sensor domain (PAS domain)"/>
    <property type="match status" value="1"/>
</dbReference>
<evidence type="ECO:0000313" key="17">
    <source>
        <dbReference type="Proteomes" id="UP000595278"/>
    </source>
</evidence>
<proteinExistence type="inferred from homology"/>
<dbReference type="Gene3D" id="3.30.565.10">
    <property type="entry name" value="Histidine kinase-like ATPase, C-terminal domain"/>
    <property type="match status" value="1"/>
</dbReference>
<comment type="similarity">
    <text evidence="3">Belongs to the sodium:solute symporter (SSF) (TC 2.A.21) family.</text>
</comment>
<keyword evidence="10 13" id="KW-0472">Membrane</keyword>
<feature type="transmembrane region" description="Helical" evidence="13">
    <location>
        <begin position="159"/>
        <end position="178"/>
    </location>
</feature>
<keyword evidence="6" id="KW-0808">Transferase</keyword>
<dbReference type="SMART" id="SM00388">
    <property type="entry name" value="HisKA"/>
    <property type="match status" value="1"/>
</dbReference>
<dbReference type="GO" id="GO:0022857">
    <property type="term" value="F:transmembrane transporter activity"/>
    <property type="evidence" value="ECO:0007669"/>
    <property type="project" value="InterPro"/>
</dbReference>
<gene>
    <name evidence="16" type="ORF">JHT90_14900</name>
</gene>
<dbReference type="Gene3D" id="1.10.287.130">
    <property type="match status" value="1"/>
</dbReference>
<evidence type="ECO:0000256" key="3">
    <source>
        <dbReference type="ARBA" id="ARBA00006434"/>
    </source>
</evidence>
<evidence type="ECO:0000259" key="15">
    <source>
        <dbReference type="PROSITE" id="PS50110"/>
    </source>
</evidence>
<feature type="transmembrane region" description="Helical" evidence="13">
    <location>
        <begin position="40"/>
        <end position="58"/>
    </location>
</feature>
<feature type="domain" description="Response regulatory" evidence="15">
    <location>
        <begin position="1031"/>
        <end position="1148"/>
    </location>
</feature>
<evidence type="ECO:0000256" key="5">
    <source>
        <dbReference type="ARBA" id="ARBA00022553"/>
    </source>
</evidence>
<dbReference type="Pfam" id="PF02518">
    <property type="entry name" value="HATPase_c"/>
    <property type="match status" value="1"/>
</dbReference>
<feature type="transmembrane region" description="Helical" evidence="13">
    <location>
        <begin position="247"/>
        <end position="265"/>
    </location>
</feature>
<keyword evidence="17" id="KW-1185">Reference proteome</keyword>
<dbReference type="Pfam" id="PF00072">
    <property type="entry name" value="Response_reg"/>
    <property type="match status" value="1"/>
</dbReference>
<dbReference type="SMART" id="SM00387">
    <property type="entry name" value="HATPase_c"/>
    <property type="match status" value="1"/>
</dbReference>
<comment type="catalytic activity">
    <reaction evidence="1">
        <text>ATP + protein L-histidine = ADP + protein N-phospho-L-histidine.</text>
        <dbReference type="EC" id="2.7.13.3"/>
    </reaction>
</comment>
<dbReference type="Pfam" id="PF00512">
    <property type="entry name" value="HisKA"/>
    <property type="match status" value="1"/>
</dbReference>
<dbReference type="InterPro" id="IPR004358">
    <property type="entry name" value="Sig_transdc_His_kin-like_C"/>
</dbReference>
<dbReference type="Pfam" id="PF12860">
    <property type="entry name" value="PAS_7"/>
    <property type="match status" value="1"/>
</dbReference>
<evidence type="ECO:0000256" key="13">
    <source>
        <dbReference type="SAM" id="Phobius"/>
    </source>
</evidence>
<dbReference type="InterPro" id="IPR038377">
    <property type="entry name" value="Na/Glc_symporter_sf"/>
</dbReference>
<dbReference type="GO" id="GO:0005886">
    <property type="term" value="C:plasma membrane"/>
    <property type="evidence" value="ECO:0007669"/>
    <property type="project" value="TreeGrafter"/>
</dbReference>
<feature type="transmembrane region" description="Helical" evidence="13">
    <location>
        <begin position="380"/>
        <end position="400"/>
    </location>
</feature>
<accession>A0A974NFI1</accession>
<dbReference type="InterPro" id="IPR035965">
    <property type="entry name" value="PAS-like_dom_sf"/>
</dbReference>
<feature type="transmembrane region" description="Helical" evidence="13">
    <location>
        <begin position="476"/>
        <end position="504"/>
    </location>
</feature>
<dbReference type="PANTHER" id="PTHR43047">
    <property type="entry name" value="TWO-COMPONENT HISTIDINE PROTEIN KINASE"/>
    <property type="match status" value="1"/>
</dbReference>
<dbReference type="FunFam" id="3.30.565.10:FF:000049">
    <property type="entry name" value="Two-component sensor histidine kinase"/>
    <property type="match status" value="1"/>
</dbReference>
<evidence type="ECO:0000256" key="10">
    <source>
        <dbReference type="ARBA" id="ARBA00023136"/>
    </source>
</evidence>
<dbReference type="PROSITE" id="PS50109">
    <property type="entry name" value="HIS_KIN"/>
    <property type="match status" value="1"/>
</dbReference>
<dbReference type="CDD" id="cd00156">
    <property type="entry name" value="REC"/>
    <property type="match status" value="1"/>
</dbReference>
<feature type="coiled-coil region" evidence="12">
    <location>
        <begin position="741"/>
        <end position="786"/>
    </location>
</feature>
<evidence type="ECO:0000259" key="14">
    <source>
        <dbReference type="PROSITE" id="PS50109"/>
    </source>
</evidence>
<feature type="transmembrane region" description="Helical" evidence="13">
    <location>
        <begin position="70"/>
        <end position="88"/>
    </location>
</feature>
<organism evidence="16 17">
    <name type="scientific">Entomomonas asaccharolytica</name>
    <dbReference type="NCBI Taxonomy" id="2785331"/>
    <lineage>
        <taxon>Bacteria</taxon>
        <taxon>Pseudomonadati</taxon>
        <taxon>Pseudomonadota</taxon>
        <taxon>Gammaproteobacteria</taxon>
        <taxon>Pseudomonadales</taxon>
        <taxon>Pseudomonadaceae</taxon>
        <taxon>Entomomonas</taxon>
    </lineage>
</organism>
<dbReference type="EC" id="2.7.13.3" evidence="4"/>
<dbReference type="EMBL" id="CP067393">
    <property type="protein sequence ID" value="QQP85634.1"/>
    <property type="molecule type" value="Genomic_DNA"/>
</dbReference>
<dbReference type="InterPro" id="IPR003594">
    <property type="entry name" value="HATPase_dom"/>
</dbReference>
<feature type="transmembrane region" description="Helical" evidence="13">
    <location>
        <begin position="116"/>
        <end position="147"/>
    </location>
</feature>
<dbReference type="InterPro" id="IPR036890">
    <property type="entry name" value="HATPase_C_sf"/>
</dbReference>
<dbReference type="FunFam" id="1.10.287.130:FF:000063">
    <property type="entry name" value="Hybrid sensor histidine kinase/response regulator"/>
    <property type="match status" value="1"/>
</dbReference>
<feature type="transmembrane region" description="Helical" evidence="13">
    <location>
        <begin position="190"/>
        <end position="218"/>
    </location>
</feature>
<dbReference type="SUPFAM" id="SSF47384">
    <property type="entry name" value="Homodimeric domain of signal transducing histidine kinase"/>
    <property type="match status" value="1"/>
</dbReference>
<dbReference type="Gene3D" id="1.20.1730.10">
    <property type="entry name" value="Sodium/glucose cotransporter"/>
    <property type="match status" value="1"/>
</dbReference>
<evidence type="ECO:0000313" key="16">
    <source>
        <dbReference type="EMBL" id="QQP85634.1"/>
    </source>
</evidence>
<dbReference type="PRINTS" id="PR00344">
    <property type="entry name" value="BCTRLSENSOR"/>
</dbReference>
<dbReference type="SUPFAM" id="SSF55874">
    <property type="entry name" value="ATPase domain of HSP90 chaperone/DNA topoisomerase II/histidine kinase"/>
    <property type="match status" value="1"/>
</dbReference>
<feature type="transmembrane region" description="Helical" evidence="13">
    <location>
        <begin position="434"/>
        <end position="456"/>
    </location>
</feature>
<evidence type="ECO:0000256" key="6">
    <source>
        <dbReference type="ARBA" id="ARBA00022679"/>
    </source>
</evidence>
<dbReference type="CDD" id="cd00082">
    <property type="entry name" value="HisKA"/>
    <property type="match status" value="1"/>
</dbReference>
<dbReference type="PROSITE" id="PS50283">
    <property type="entry name" value="NA_SOLUT_SYMP_3"/>
    <property type="match status" value="1"/>
</dbReference>
<dbReference type="AlphaFoldDB" id="A0A974NFI1"/>
<evidence type="ECO:0000256" key="12">
    <source>
        <dbReference type="SAM" id="Coils"/>
    </source>
</evidence>
<evidence type="ECO:0000256" key="11">
    <source>
        <dbReference type="PROSITE-ProRule" id="PRU00169"/>
    </source>
</evidence>
<dbReference type="GO" id="GO:0009927">
    <property type="term" value="F:histidine phosphotransfer kinase activity"/>
    <property type="evidence" value="ECO:0007669"/>
    <property type="project" value="TreeGrafter"/>
</dbReference>
<evidence type="ECO:0000256" key="4">
    <source>
        <dbReference type="ARBA" id="ARBA00012438"/>
    </source>
</evidence>
<comment type="subcellular location">
    <subcellularLocation>
        <location evidence="2">Membrane</location>
        <topology evidence="2">Multi-pass membrane protein</topology>
    </subcellularLocation>
</comment>
<dbReference type="PANTHER" id="PTHR43047:SF9">
    <property type="entry name" value="HISTIDINE KINASE"/>
    <property type="match status" value="1"/>
</dbReference>
<dbReference type="Proteomes" id="UP000595278">
    <property type="component" value="Chromosome"/>
</dbReference>
<dbReference type="GO" id="GO:0000155">
    <property type="term" value="F:phosphorelay sensor kinase activity"/>
    <property type="evidence" value="ECO:0007669"/>
    <property type="project" value="InterPro"/>
</dbReference>
<feature type="transmembrane region" description="Helical" evidence="13">
    <location>
        <begin position="327"/>
        <end position="351"/>
    </location>
</feature>
<dbReference type="RefSeq" id="WP_201092443.1">
    <property type="nucleotide sequence ID" value="NZ_CP067393.1"/>
</dbReference>
<dbReference type="Gene3D" id="3.40.50.2300">
    <property type="match status" value="1"/>
</dbReference>
<feature type="transmembrane region" description="Helical" evidence="13">
    <location>
        <begin position="6"/>
        <end position="28"/>
    </location>
</feature>
<dbReference type="SUPFAM" id="SSF52172">
    <property type="entry name" value="CheY-like"/>
    <property type="match status" value="1"/>
</dbReference>
<dbReference type="InterPro" id="IPR001789">
    <property type="entry name" value="Sig_transdc_resp-reg_receiver"/>
</dbReference>
<evidence type="ECO:0000256" key="1">
    <source>
        <dbReference type="ARBA" id="ARBA00000085"/>
    </source>
</evidence>
<keyword evidence="7 13" id="KW-0812">Transmembrane</keyword>
<dbReference type="NCBIfam" id="NF041832">
    <property type="entry name" value="near_NosP_CTERM"/>
    <property type="match status" value="1"/>
</dbReference>
<dbReference type="SMART" id="SM00448">
    <property type="entry name" value="REC"/>
    <property type="match status" value="1"/>
</dbReference>
<evidence type="ECO:0000256" key="9">
    <source>
        <dbReference type="ARBA" id="ARBA00022989"/>
    </source>
</evidence>
<dbReference type="InterPro" id="IPR001734">
    <property type="entry name" value="Na/solute_symporter"/>
</dbReference>
<dbReference type="InterPro" id="IPR003661">
    <property type="entry name" value="HisK_dim/P_dom"/>
</dbReference>
<dbReference type="PROSITE" id="PS50110">
    <property type="entry name" value="RESPONSE_REGULATORY"/>
    <property type="match status" value="1"/>
</dbReference>
<evidence type="ECO:0000256" key="2">
    <source>
        <dbReference type="ARBA" id="ARBA00004141"/>
    </source>
</evidence>
<reference evidence="16 17" key="1">
    <citation type="submission" date="2021-01" db="EMBL/GenBank/DDBJ databases">
        <title>Entomomonas sp. F2A isolated from a house cricket (Acheta domesticus).</title>
        <authorList>
            <person name="Spergser J."/>
            <person name="Busse H.-J."/>
        </authorList>
    </citation>
    <scope>NUCLEOTIDE SEQUENCE [LARGE SCALE GENOMIC DNA]</scope>
    <source>
        <strain evidence="16 17">F2A</strain>
    </source>
</reference>
<keyword evidence="8" id="KW-0418">Kinase</keyword>